<protein>
    <submittedName>
        <fullName evidence="2">Twitching motility protein PilT</fullName>
    </submittedName>
</protein>
<dbReference type="AlphaFoldDB" id="A0A6J4NCC2"/>
<feature type="compositionally biased region" description="Basic and acidic residues" evidence="1">
    <location>
        <begin position="101"/>
        <end position="114"/>
    </location>
</feature>
<feature type="non-terminal residue" evidence="2">
    <location>
        <position position="387"/>
    </location>
</feature>
<feature type="non-terminal residue" evidence="2">
    <location>
        <position position="1"/>
    </location>
</feature>
<dbReference type="EMBL" id="CADCUQ010000201">
    <property type="protein sequence ID" value="CAA9383847.1"/>
    <property type="molecule type" value="Genomic_DNA"/>
</dbReference>
<reference evidence="2" key="1">
    <citation type="submission" date="2020-02" db="EMBL/GenBank/DDBJ databases">
        <authorList>
            <person name="Meier V. D."/>
        </authorList>
    </citation>
    <scope>NUCLEOTIDE SEQUENCE</scope>
    <source>
        <strain evidence="2">AVDCRST_MAG64</strain>
    </source>
</reference>
<feature type="compositionally biased region" description="Basic and acidic residues" evidence="1">
    <location>
        <begin position="123"/>
        <end position="133"/>
    </location>
</feature>
<accession>A0A6J4NCC2</accession>
<sequence>RACRRAVRRPVGRGAGGRGRPPARAARLPQDGHQDQRVGHPPAGRQHPDDPGGRQAAVPRHPADAGRRDGADRRADHPAAAGPGGEARDPREAGVAGRRLPVRERRPVPDEHLPQPRAVRAGHAADRDQDPEVRGPGPAAAAREVRRVPPRDRDRVRDDRVGQVDHAGGRHRADQPDPVRADHHGRGPDRVPARERDVARQPGRGRGRQRELRLRPAGHDAAGPGRAADRRDPRPQLDDDRPAGGRHGPPGVHDRPRDERPDDDRAVRVAVRREPEGAAADAARAEPERGRVPAAGQEAGRQGPGAGRRDHDGHPDRPEVHHRGRVREAQRGGRQPRVREPELRPAPDRAVQQADHRRQRGQAAGEQRRRPEPGPPRDQQQRHEAAV</sequence>
<name>A0A6J4NCC2_9BACT</name>
<gene>
    <name evidence="2" type="ORF">AVDCRST_MAG64-831</name>
</gene>
<evidence type="ECO:0000256" key="1">
    <source>
        <dbReference type="SAM" id="MobiDB-lite"/>
    </source>
</evidence>
<evidence type="ECO:0000313" key="2">
    <source>
        <dbReference type="EMBL" id="CAA9383847.1"/>
    </source>
</evidence>
<feature type="compositionally biased region" description="Basic and acidic residues" evidence="1">
    <location>
        <begin position="208"/>
        <end position="218"/>
    </location>
</feature>
<feature type="compositionally biased region" description="Basic and acidic residues" evidence="1">
    <location>
        <begin position="307"/>
        <end position="347"/>
    </location>
</feature>
<feature type="compositionally biased region" description="Basic and acidic residues" evidence="1">
    <location>
        <begin position="227"/>
        <end position="243"/>
    </location>
</feature>
<feature type="region of interest" description="Disordered" evidence="1">
    <location>
        <begin position="1"/>
        <end position="387"/>
    </location>
</feature>
<feature type="compositionally biased region" description="Basic and acidic residues" evidence="1">
    <location>
        <begin position="61"/>
        <end position="77"/>
    </location>
</feature>
<proteinExistence type="predicted"/>
<feature type="compositionally biased region" description="Basic and acidic residues" evidence="1">
    <location>
        <begin position="252"/>
        <end position="276"/>
    </location>
</feature>
<feature type="compositionally biased region" description="Basic residues" evidence="1">
    <location>
        <begin position="1"/>
        <end position="11"/>
    </location>
</feature>
<organism evidence="2">
    <name type="scientific">uncultured Phycisphaerae bacterium</name>
    <dbReference type="NCBI Taxonomy" id="904963"/>
    <lineage>
        <taxon>Bacteria</taxon>
        <taxon>Pseudomonadati</taxon>
        <taxon>Planctomycetota</taxon>
        <taxon>Phycisphaerae</taxon>
        <taxon>environmental samples</taxon>
    </lineage>
</organism>
<feature type="compositionally biased region" description="Basic and acidic residues" evidence="1">
    <location>
        <begin position="143"/>
        <end position="199"/>
    </location>
</feature>